<dbReference type="Proteomes" id="UP000887013">
    <property type="component" value="Unassembled WGS sequence"/>
</dbReference>
<keyword evidence="1" id="KW-0472">Membrane</keyword>
<gene>
    <name evidence="2" type="ORF">NPIL_392421</name>
</gene>
<dbReference type="AlphaFoldDB" id="A0A8X6N836"/>
<dbReference type="EMBL" id="BMAW01006734">
    <property type="protein sequence ID" value="GFT00213.1"/>
    <property type="molecule type" value="Genomic_DNA"/>
</dbReference>
<keyword evidence="1" id="KW-0812">Transmembrane</keyword>
<protein>
    <submittedName>
        <fullName evidence="2">Uncharacterized protein</fullName>
    </submittedName>
</protein>
<proteinExistence type="predicted"/>
<evidence type="ECO:0000313" key="3">
    <source>
        <dbReference type="Proteomes" id="UP000887013"/>
    </source>
</evidence>
<organism evidence="2 3">
    <name type="scientific">Nephila pilipes</name>
    <name type="common">Giant wood spider</name>
    <name type="synonym">Nephila maculata</name>
    <dbReference type="NCBI Taxonomy" id="299642"/>
    <lineage>
        <taxon>Eukaryota</taxon>
        <taxon>Metazoa</taxon>
        <taxon>Ecdysozoa</taxon>
        <taxon>Arthropoda</taxon>
        <taxon>Chelicerata</taxon>
        <taxon>Arachnida</taxon>
        <taxon>Araneae</taxon>
        <taxon>Araneomorphae</taxon>
        <taxon>Entelegynae</taxon>
        <taxon>Araneoidea</taxon>
        <taxon>Nephilidae</taxon>
        <taxon>Nephila</taxon>
    </lineage>
</organism>
<comment type="caution">
    <text evidence="2">The sequence shown here is derived from an EMBL/GenBank/DDBJ whole genome shotgun (WGS) entry which is preliminary data.</text>
</comment>
<evidence type="ECO:0000256" key="1">
    <source>
        <dbReference type="SAM" id="Phobius"/>
    </source>
</evidence>
<reference evidence="2" key="1">
    <citation type="submission" date="2020-08" db="EMBL/GenBank/DDBJ databases">
        <title>Multicomponent nature underlies the extraordinary mechanical properties of spider dragline silk.</title>
        <authorList>
            <person name="Kono N."/>
            <person name="Nakamura H."/>
            <person name="Mori M."/>
            <person name="Yoshida Y."/>
            <person name="Ohtoshi R."/>
            <person name="Malay A.D."/>
            <person name="Moran D.A.P."/>
            <person name="Tomita M."/>
            <person name="Numata K."/>
            <person name="Arakawa K."/>
        </authorList>
    </citation>
    <scope>NUCLEOTIDE SEQUENCE</scope>
</reference>
<feature type="transmembrane region" description="Helical" evidence="1">
    <location>
        <begin position="7"/>
        <end position="27"/>
    </location>
</feature>
<keyword evidence="1" id="KW-1133">Transmembrane helix</keyword>
<accession>A0A8X6N836</accession>
<name>A0A8X6N836_NEPPI</name>
<sequence>MIIEVCLLILQCALRAFVGFFDLLYFIEIVIFDSMNDFIDYSATQVLNRVFTNLDTPADSALIPFPTVPKTCEALEVKPEFVPPQGTTTVTETPYKRNDQTATVTVVRTFVVFKMCQALDLPATFVPEQRDVTVYRKKIQTNQPVPIVYSVAVFEMCKALELKAKLAHQ</sequence>
<evidence type="ECO:0000313" key="2">
    <source>
        <dbReference type="EMBL" id="GFT00213.1"/>
    </source>
</evidence>
<keyword evidence="3" id="KW-1185">Reference proteome</keyword>